<reference evidence="1" key="1">
    <citation type="submission" date="2021-01" db="EMBL/GenBank/DDBJ databases">
        <title>Microvirga sp.</title>
        <authorList>
            <person name="Kim M.K."/>
        </authorList>
    </citation>
    <scope>NUCLEOTIDE SEQUENCE</scope>
    <source>
        <strain evidence="1">5420S-16</strain>
    </source>
</reference>
<organism evidence="1 2">
    <name type="scientific">Microvirga aerilata</name>
    <dbReference type="NCBI Taxonomy" id="670292"/>
    <lineage>
        <taxon>Bacteria</taxon>
        <taxon>Pseudomonadati</taxon>
        <taxon>Pseudomonadota</taxon>
        <taxon>Alphaproteobacteria</taxon>
        <taxon>Hyphomicrobiales</taxon>
        <taxon>Methylobacteriaceae</taxon>
        <taxon>Microvirga</taxon>
    </lineage>
</organism>
<dbReference type="RefSeq" id="WP_202065699.1">
    <property type="nucleotide sequence ID" value="NZ_JAEQMY010000141.1"/>
</dbReference>
<proteinExistence type="predicted"/>
<evidence type="ECO:0008006" key="3">
    <source>
        <dbReference type="Google" id="ProtNLM"/>
    </source>
</evidence>
<dbReference type="Proteomes" id="UP000605848">
    <property type="component" value="Unassembled WGS sequence"/>
</dbReference>
<gene>
    <name evidence="1" type="ORF">JKG68_29560</name>
</gene>
<protein>
    <recommendedName>
        <fullName evidence="3">Lipoprotein</fullName>
    </recommendedName>
</protein>
<dbReference type="EMBL" id="JAEQMY010000141">
    <property type="protein sequence ID" value="MBL0408047.1"/>
    <property type="molecule type" value="Genomic_DNA"/>
</dbReference>
<comment type="caution">
    <text evidence="1">The sequence shown here is derived from an EMBL/GenBank/DDBJ whole genome shotgun (WGS) entry which is preliminary data.</text>
</comment>
<accession>A0A937D3R0</accession>
<dbReference type="PROSITE" id="PS51257">
    <property type="entry name" value="PROKAR_LIPOPROTEIN"/>
    <property type="match status" value="1"/>
</dbReference>
<sequence>MRFAFLVSSLIGGFVLTGCQTQPYASGHAQADALMAELQAESVTTGTAATAISIAGSLDPSGMGAGAAHAVNRTMLNAHNAQVNARIQNRIMAQEMAVVKCVEESKAMSGKAAEDYAEACARRARGLP</sequence>
<dbReference type="AlphaFoldDB" id="A0A937D3R0"/>
<name>A0A937D3R0_9HYPH</name>
<evidence type="ECO:0000313" key="1">
    <source>
        <dbReference type="EMBL" id="MBL0408047.1"/>
    </source>
</evidence>
<evidence type="ECO:0000313" key="2">
    <source>
        <dbReference type="Proteomes" id="UP000605848"/>
    </source>
</evidence>
<keyword evidence="2" id="KW-1185">Reference proteome</keyword>